<feature type="transmembrane region" description="Helical" evidence="1">
    <location>
        <begin position="252"/>
        <end position="270"/>
    </location>
</feature>
<feature type="transmembrane region" description="Helical" evidence="1">
    <location>
        <begin position="471"/>
        <end position="490"/>
    </location>
</feature>
<evidence type="ECO:0000313" key="2">
    <source>
        <dbReference type="EMBL" id="KUK46416.1"/>
    </source>
</evidence>
<dbReference type="EMBL" id="LGFU01000030">
    <property type="protein sequence ID" value="KUK46416.1"/>
    <property type="molecule type" value="Genomic_DNA"/>
</dbReference>
<feature type="transmembrane region" description="Helical" evidence="1">
    <location>
        <begin position="6"/>
        <end position="23"/>
    </location>
</feature>
<proteinExistence type="predicted"/>
<dbReference type="AlphaFoldDB" id="A0A101FXY2"/>
<feature type="transmembrane region" description="Helical" evidence="1">
    <location>
        <begin position="362"/>
        <end position="383"/>
    </location>
</feature>
<keyword evidence="1" id="KW-1133">Transmembrane helix</keyword>
<reference evidence="2 3" key="1">
    <citation type="journal article" date="2015" name="MBio">
        <title>Genome-Resolved Metagenomic Analysis Reveals Roles for Candidate Phyla and Other Microbial Community Members in Biogeochemical Transformations in Oil Reservoirs.</title>
        <authorList>
            <person name="Hu P."/>
            <person name="Tom L."/>
            <person name="Singh A."/>
            <person name="Thomas B.C."/>
            <person name="Baker B.J."/>
            <person name="Piceno Y.M."/>
            <person name="Andersen G.L."/>
            <person name="Banfield J.F."/>
        </authorList>
    </citation>
    <scope>NUCLEOTIDE SEQUENCE [LARGE SCALE GENOMIC DNA]</scope>
    <source>
        <strain evidence="2">46_16</strain>
    </source>
</reference>
<feature type="transmembrane region" description="Helical" evidence="1">
    <location>
        <begin position="111"/>
        <end position="126"/>
    </location>
</feature>
<feature type="transmembrane region" description="Helical" evidence="1">
    <location>
        <begin position="30"/>
        <end position="50"/>
    </location>
</feature>
<gene>
    <name evidence="2" type="ORF">XD73_0715</name>
</gene>
<keyword evidence="1" id="KW-0812">Transmembrane</keyword>
<accession>A0A101FXY2</accession>
<feature type="transmembrane region" description="Helical" evidence="1">
    <location>
        <begin position="304"/>
        <end position="322"/>
    </location>
</feature>
<sequence>MLIYLALFLYSITPVAIFFLSYRKKDEGQTWLAALFCCFVGFVLIFLSPVSKTAGDDPSVWFASSSLVLTTNPAWGNTDWLLMVLLGLSTLAFILKAYLDREKTGFTSRKIIFLFATTSVGLISLITHQMFFLLFAVFLLDCIQLVYQFSENRELFSTRGQVIPLILKLSSVIAMGYLAILNVSQESNGGSTNPLLPIIVIILFRLLAEFLQRITQSKEPDYSDQWMLSLNTTVLLKMLSLVRYPVASSLTASRVILIIFLIIGILLLYLWILRSDTKMKDVFTSGISITLAVTFFSLGARQELVVLILPMIFSLVNLIIAGRKKSLKYLQLGVEVLFMIGFPFSPWYVLNKVLFSSNESTTILVLVLVAEGLYLAGFLINQVKTILKKDRTVDGYQTNTENNSLSWFLMAILIGILLRGFVPFESWMPINWLNLLPAAFSLLVPVYFSILRKNKVLLPTNAARLSSGMRILDGGTQIALVIVNIFRQVFEGLSALLEGDGGLVWAVILLILLLTLYRGLVG</sequence>
<protein>
    <submittedName>
        <fullName evidence="2">Uncharacterized protein</fullName>
    </submittedName>
</protein>
<dbReference type="Proteomes" id="UP000064249">
    <property type="component" value="Unassembled WGS sequence"/>
</dbReference>
<evidence type="ECO:0000256" key="1">
    <source>
        <dbReference type="SAM" id="Phobius"/>
    </source>
</evidence>
<feature type="transmembrane region" description="Helical" evidence="1">
    <location>
        <begin position="195"/>
        <end position="214"/>
    </location>
</feature>
<organism evidence="2 3">
    <name type="scientific">Anaerolinea thermophila</name>
    <dbReference type="NCBI Taxonomy" id="167964"/>
    <lineage>
        <taxon>Bacteria</taxon>
        <taxon>Bacillati</taxon>
        <taxon>Chloroflexota</taxon>
        <taxon>Anaerolineae</taxon>
        <taxon>Anaerolineales</taxon>
        <taxon>Anaerolineaceae</taxon>
        <taxon>Anaerolinea</taxon>
    </lineage>
</organism>
<feature type="transmembrane region" description="Helical" evidence="1">
    <location>
        <begin position="162"/>
        <end position="183"/>
    </location>
</feature>
<feature type="transmembrane region" description="Helical" evidence="1">
    <location>
        <begin position="502"/>
        <end position="521"/>
    </location>
</feature>
<name>A0A101FXY2_9CHLR</name>
<feature type="transmembrane region" description="Helical" evidence="1">
    <location>
        <begin position="80"/>
        <end position="99"/>
    </location>
</feature>
<keyword evidence="1" id="KW-0472">Membrane</keyword>
<feature type="transmembrane region" description="Helical" evidence="1">
    <location>
        <begin position="430"/>
        <end position="450"/>
    </location>
</feature>
<feature type="transmembrane region" description="Helical" evidence="1">
    <location>
        <begin position="329"/>
        <end position="350"/>
    </location>
</feature>
<feature type="transmembrane region" description="Helical" evidence="1">
    <location>
        <begin position="282"/>
        <end position="298"/>
    </location>
</feature>
<evidence type="ECO:0000313" key="3">
    <source>
        <dbReference type="Proteomes" id="UP000064249"/>
    </source>
</evidence>
<comment type="caution">
    <text evidence="2">The sequence shown here is derived from an EMBL/GenBank/DDBJ whole genome shotgun (WGS) entry which is preliminary data.</text>
</comment>
<feature type="transmembrane region" description="Helical" evidence="1">
    <location>
        <begin position="404"/>
        <end position="424"/>
    </location>
</feature>